<keyword evidence="1" id="KW-0732">Signal</keyword>
<reference evidence="2 3" key="1">
    <citation type="submission" date="2020-11" db="EMBL/GenBank/DDBJ databases">
        <title>Treponema Peruensis nv. sp., first commensal Treponema isolated from human feces.</title>
        <authorList>
            <person name="Belkhou C."/>
            <person name="Raes J."/>
        </authorList>
    </citation>
    <scope>NUCLEOTIDE SEQUENCE [LARGE SCALE GENOMIC DNA]</scope>
    <source>
        <strain evidence="2 3">RCC2812</strain>
    </source>
</reference>
<dbReference type="EMBL" id="CP064936">
    <property type="protein sequence ID" value="QQA01085.1"/>
    <property type="molecule type" value="Genomic_DNA"/>
</dbReference>
<keyword evidence="3" id="KW-1185">Reference proteome</keyword>
<dbReference type="PROSITE" id="PS51257">
    <property type="entry name" value="PROKAR_LIPOPROTEIN"/>
    <property type="match status" value="1"/>
</dbReference>
<feature type="chain" id="PRO_5032508730" description="Lipoprotein" evidence="1">
    <location>
        <begin position="23"/>
        <end position="270"/>
    </location>
</feature>
<accession>A0A7T3RDK1</accession>
<organism evidence="2 3">
    <name type="scientific">Treponema peruense</name>
    <dbReference type="NCBI Taxonomy" id="2787628"/>
    <lineage>
        <taxon>Bacteria</taxon>
        <taxon>Pseudomonadati</taxon>
        <taxon>Spirochaetota</taxon>
        <taxon>Spirochaetia</taxon>
        <taxon>Spirochaetales</taxon>
        <taxon>Treponemataceae</taxon>
        <taxon>Treponema</taxon>
    </lineage>
</organism>
<protein>
    <recommendedName>
        <fullName evidence="4">Lipoprotein</fullName>
    </recommendedName>
</protein>
<dbReference type="AlphaFoldDB" id="A0A7T3RDK1"/>
<dbReference type="Proteomes" id="UP000595224">
    <property type="component" value="Chromosome"/>
</dbReference>
<evidence type="ECO:0000313" key="3">
    <source>
        <dbReference type="Proteomes" id="UP000595224"/>
    </source>
</evidence>
<gene>
    <name evidence="2" type="ORF">IWA51_00155</name>
</gene>
<dbReference type="RefSeq" id="WP_198442683.1">
    <property type="nucleotide sequence ID" value="NZ_CBCSHE010000007.1"/>
</dbReference>
<dbReference type="KEGG" id="tper:IWA51_00155"/>
<proteinExistence type="predicted"/>
<feature type="signal peptide" evidence="1">
    <location>
        <begin position="1"/>
        <end position="22"/>
    </location>
</feature>
<evidence type="ECO:0008006" key="4">
    <source>
        <dbReference type="Google" id="ProtNLM"/>
    </source>
</evidence>
<evidence type="ECO:0000313" key="2">
    <source>
        <dbReference type="EMBL" id="QQA01085.1"/>
    </source>
</evidence>
<evidence type="ECO:0000256" key="1">
    <source>
        <dbReference type="SAM" id="SignalP"/>
    </source>
</evidence>
<name>A0A7T3RDK1_9SPIR</name>
<sequence length="270" mass="28898">MKLSTKILMGGMALLMASTMFIGCPEVAGETGSIGEDLELTNDSTTGYKRGYKSLKTKHTSASALITLGAMNGKNDNGDGIIGFIYHIQDVSDSKGTPTGAKNFGLVGLGRNKEGQLMAYSSFFKKVAVDDTNINKKKNFTDLKGVMIGEDGCEATEYKGTLKTYTNYTSDITKPVTYRVDVVAGGEDTDKDGKVEDGEGDGSYIITVSTVKDDNSADKKIVGYTIPAKETGDTKATQYDLGIYTNAYKGQTLTGRLELVDIVNETEVAE</sequence>